<protein>
    <submittedName>
        <fullName evidence="2">Uncharacterized protein</fullName>
    </submittedName>
</protein>
<comment type="caution">
    <text evidence="2">The sequence shown here is derived from an EMBL/GenBank/DDBJ whole genome shotgun (WGS) entry which is preliminary data.</text>
</comment>
<name>A0AAE1D2M2_9GAST</name>
<dbReference type="AlphaFoldDB" id="A0AAE1D2M2"/>
<dbReference type="Proteomes" id="UP001283361">
    <property type="component" value="Unassembled WGS sequence"/>
</dbReference>
<dbReference type="EMBL" id="JAWDGP010005734">
    <property type="protein sequence ID" value="KAK3752890.1"/>
    <property type="molecule type" value="Genomic_DNA"/>
</dbReference>
<accession>A0AAE1D2M2</accession>
<reference evidence="2" key="1">
    <citation type="journal article" date="2023" name="G3 (Bethesda)">
        <title>A reference genome for the long-term kleptoplast-retaining sea slug Elysia crispata morphotype clarki.</title>
        <authorList>
            <person name="Eastman K.E."/>
            <person name="Pendleton A.L."/>
            <person name="Shaikh M.A."/>
            <person name="Suttiyut T."/>
            <person name="Ogas R."/>
            <person name="Tomko P."/>
            <person name="Gavelis G."/>
            <person name="Widhalm J.R."/>
            <person name="Wisecaver J.H."/>
        </authorList>
    </citation>
    <scope>NUCLEOTIDE SEQUENCE</scope>
    <source>
        <strain evidence="2">ECLA1</strain>
    </source>
</reference>
<sequence>MAFSHQSLAFSSPGVFSLPIDSVTISREADYSIRSAERRITPSDQQRDGSLHQISREADYSIRSAERRITPSDQQRGGLLHQISREADYSIRSAERRITPSDQHRNVPQLELNIKVMP</sequence>
<feature type="compositionally biased region" description="Basic and acidic residues" evidence="1">
    <location>
        <begin position="37"/>
        <end position="70"/>
    </location>
</feature>
<feature type="region of interest" description="Disordered" evidence="1">
    <location>
        <begin position="37"/>
        <end position="78"/>
    </location>
</feature>
<evidence type="ECO:0000313" key="2">
    <source>
        <dbReference type="EMBL" id="KAK3752890.1"/>
    </source>
</evidence>
<evidence type="ECO:0000313" key="3">
    <source>
        <dbReference type="Proteomes" id="UP001283361"/>
    </source>
</evidence>
<proteinExistence type="predicted"/>
<organism evidence="2 3">
    <name type="scientific">Elysia crispata</name>
    <name type="common">lettuce slug</name>
    <dbReference type="NCBI Taxonomy" id="231223"/>
    <lineage>
        <taxon>Eukaryota</taxon>
        <taxon>Metazoa</taxon>
        <taxon>Spiralia</taxon>
        <taxon>Lophotrochozoa</taxon>
        <taxon>Mollusca</taxon>
        <taxon>Gastropoda</taxon>
        <taxon>Heterobranchia</taxon>
        <taxon>Euthyneura</taxon>
        <taxon>Panpulmonata</taxon>
        <taxon>Sacoglossa</taxon>
        <taxon>Placobranchoidea</taxon>
        <taxon>Plakobranchidae</taxon>
        <taxon>Elysia</taxon>
    </lineage>
</organism>
<evidence type="ECO:0000256" key="1">
    <source>
        <dbReference type="SAM" id="MobiDB-lite"/>
    </source>
</evidence>
<gene>
    <name evidence="2" type="ORF">RRG08_009112</name>
</gene>
<keyword evidence="3" id="KW-1185">Reference proteome</keyword>